<accession>A0A453E782</accession>
<dbReference type="SUPFAM" id="SSF81383">
    <property type="entry name" value="F-box domain"/>
    <property type="match status" value="1"/>
</dbReference>
<evidence type="ECO:0000313" key="2">
    <source>
        <dbReference type="Proteomes" id="UP000015105"/>
    </source>
</evidence>
<dbReference type="AlphaFoldDB" id="A0A453E782"/>
<reference evidence="1" key="5">
    <citation type="journal article" date="2021" name="G3 (Bethesda)">
        <title>Aegilops tauschii genome assembly Aet v5.0 features greater sequence contiguity and improved annotation.</title>
        <authorList>
            <person name="Wang L."/>
            <person name="Zhu T."/>
            <person name="Rodriguez J.C."/>
            <person name="Deal K.R."/>
            <person name="Dubcovsky J."/>
            <person name="McGuire P.E."/>
            <person name="Lux T."/>
            <person name="Spannagl M."/>
            <person name="Mayer K.F.X."/>
            <person name="Baldrich P."/>
            <person name="Meyers B.C."/>
            <person name="Huo N."/>
            <person name="Gu Y.Q."/>
            <person name="Zhou H."/>
            <person name="Devos K.M."/>
            <person name="Bennetzen J.L."/>
            <person name="Unver T."/>
            <person name="Budak H."/>
            <person name="Gulick P.J."/>
            <person name="Galiba G."/>
            <person name="Kalapos B."/>
            <person name="Nelson D.R."/>
            <person name="Li P."/>
            <person name="You F.M."/>
            <person name="Luo M.C."/>
            <person name="Dvorak J."/>
        </authorList>
    </citation>
    <scope>NUCLEOTIDE SEQUENCE [LARGE SCALE GENOMIC DNA]</scope>
    <source>
        <strain evidence="1">cv. AL8/78</strain>
    </source>
</reference>
<dbReference type="Proteomes" id="UP000015105">
    <property type="component" value="Chromosome 3D"/>
</dbReference>
<dbReference type="InterPro" id="IPR036047">
    <property type="entry name" value="F-box-like_dom_sf"/>
</dbReference>
<sequence>YVLGFSSPAMSMPLPGRTLVDLDGDALAHCARHLGARDVASLAMACRPLRAAAYCDAVWYHLYRSLPSPTFHFPLALVRFGNFDLGVSTLSCIGQFVQTQ</sequence>
<evidence type="ECO:0008006" key="3">
    <source>
        <dbReference type="Google" id="ProtNLM"/>
    </source>
</evidence>
<reference evidence="2" key="2">
    <citation type="journal article" date="2017" name="Nat. Plants">
        <title>The Aegilops tauschii genome reveals multiple impacts of transposons.</title>
        <authorList>
            <person name="Zhao G."/>
            <person name="Zou C."/>
            <person name="Li K."/>
            <person name="Wang K."/>
            <person name="Li T."/>
            <person name="Gao L."/>
            <person name="Zhang X."/>
            <person name="Wang H."/>
            <person name="Yang Z."/>
            <person name="Liu X."/>
            <person name="Jiang W."/>
            <person name="Mao L."/>
            <person name="Kong X."/>
            <person name="Jiao Y."/>
            <person name="Jia J."/>
        </authorList>
    </citation>
    <scope>NUCLEOTIDE SEQUENCE [LARGE SCALE GENOMIC DNA]</scope>
    <source>
        <strain evidence="2">cv. AL8/78</strain>
    </source>
</reference>
<protein>
    <recommendedName>
        <fullName evidence="3">F-box domain-containing protein</fullName>
    </recommendedName>
</protein>
<reference evidence="2" key="1">
    <citation type="journal article" date="2014" name="Science">
        <title>Ancient hybridizations among the ancestral genomes of bread wheat.</title>
        <authorList>
            <consortium name="International Wheat Genome Sequencing Consortium,"/>
            <person name="Marcussen T."/>
            <person name="Sandve S.R."/>
            <person name="Heier L."/>
            <person name="Spannagl M."/>
            <person name="Pfeifer M."/>
            <person name="Jakobsen K.S."/>
            <person name="Wulff B.B."/>
            <person name="Steuernagel B."/>
            <person name="Mayer K.F."/>
            <person name="Olsen O.A."/>
        </authorList>
    </citation>
    <scope>NUCLEOTIDE SEQUENCE [LARGE SCALE GENOMIC DNA]</scope>
    <source>
        <strain evidence="2">cv. AL8/78</strain>
    </source>
</reference>
<reference evidence="1" key="3">
    <citation type="journal article" date="2017" name="Nature">
        <title>Genome sequence of the progenitor of the wheat D genome Aegilops tauschii.</title>
        <authorList>
            <person name="Luo M.C."/>
            <person name="Gu Y.Q."/>
            <person name="Puiu D."/>
            <person name="Wang H."/>
            <person name="Twardziok S.O."/>
            <person name="Deal K.R."/>
            <person name="Huo N."/>
            <person name="Zhu T."/>
            <person name="Wang L."/>
            <person name="Wang Y."/>
            <person name="McGuire P.E."/>
            <person name="Liu S."/>
            <person name="Long H."/>
            <person name="Ramasamy R.K."/>
            <person name="Rodriguez J.C."/>
            <person name="Van S.L."/>
            <person name="Yuan L."/>
            <person name="Wang Z."/>
            <person name="Xia Z."/>
            <person name="Xiao L."/>
            <person name="Anderson O.D."/>
            <person name="Ouyang S."/>
            <person name="Liang Y."/>
            <person name="Zimin A.V."/>
            <person name="Pertea G."/>
            <person name="Qi P."/>
            <person name="Bennetzen J.L."/>
            <person name="Dai X."/>
            <person name="Dawson M.W."/>
            <person name="Muller H.G."/>
            <person name="Kugler K."/>
            <person name="Rivarola-Duarte L."/>
            <person name="Spannagl M."/>
            <person name="Mayer K.F.X."/>
            <person name="Lu F.H."/>
            <person name="Bevan M.W."/>
            <person name="Leroy P."/>
            <person name="Li P."/>
            <person name="You F.M."/>
            <person name="Sun Q."/>
            <person name="Liu Z."/>
            <person name="Lyons E."/>
            <person name="Wicker T."/>
            <person name="Salzberg S.L."/>
            <person name="Devos K.M."/>
            <person name="Dvorak J."/>
        </authorList>
    </citation>
    <scope>NUCLEOTIDE SEQUENCE [LARGE SCALE GENOMIC DNA]</scope>
    <source>
        <strain evidence="1">cv. AL8/78</strain>
    </source>
</reference>
<dbReference type="EnsemblPlants" id="AET3Gv20244900.29">
    <property type="protein sequence ID" value="AET3Gv20244900.29"/>
    <property type="gene ID" value="AET3Gv20244900"/>
</dbReference>
<reference evidence="1" key="4">
    <citation type="submission" date="2019-03" db="UniProtKB">
        <authorList>
            <consortium name="EnsemblPlants"/>
        </authorList>
    </citation>
    <scope>IDENTIFICATION</scope>
</reference>
<evidence type="ECO:0000313" key="1">
    <source>
        <dbReference type="EnsemblPlants" id="AET3Gv20244900.29"/>
    </source>
</evidence>
<keyword evidence="2" id="KW-1185">Reference proteome</keyword>
<organism evidence="1 2">
    <name type="scientific">Aegilops tauschii subsp. strangulata</name>
    <name type="common">Goatgrass</name>
    <dbReference type="NCBI Taxonomy" id="200361"/>
    <lineage>
        <taxon>Eukaryota</taxon>
        <taxon>Viridiplantae</taxon>
        <taxon>Streptophyta</taxon>
        <taxon>Embryophyta</taxon>
        <taxon>Tracheophyta</taxon>
        <taxon>Spermatophyta</taxon>
        <taxon>Magnoliopsida</taxon>
        <taxon>Liliopsida</taxon>
        <taxon>Poales</taxon>
        <taxon>Poaceae</taxon>
        <taxon>BOP clade</taxon>
        <taxon>Pooideae</taxon>
        <taxon>Triticodae</taxon>
        <taxon>Triticeae</taxon>
        <taxon>Triticinae</taxon>
        <taxon>Aegilops</taxon>
    </lineage>
</organism>
<dbReference type="Gramene" id="AET3Gv20244900.29">
    <property type="protein sequence ID" value="AET3Gv20244900.29"/>
    <property type="gene ID" value="AET3Gv20244900"/>
</dbReference>
<name>A0A453E782_AEGTS</name>
<proteinExistence type="predicted"/>